<organism evidence="2 3">
    <name type="scientific">Microdochium trichocladiopsis</name>
    <dbReference type="NCBI Taxonomy" id="1682393"/>
    <lineage>
        <taxon>Eukaryota</taxon>
        <taxon>Fungi</taxon>
        <taxon>Dikarya</taxon>
        <taxon>Ascomycota</taxon>
        <taxon>Pezizomycotina</taxon>
        <taxon>Sordariomycetes</taxon>
        <taxon>Xylariomycetidae</taxon>
        <taxon>Xylariales</taxon>
        <taxon>Microdochiaceae</taxon>
        <taxon>Microdochium</taxon>
    </lineage>
</organism>
<dbReference type="AlphaFoldDB" id="A0A9P8XTE8"/>
<dbReference type="RefSeq" id="XP_046005827.1">
    <property type="nucleotide sequence ID" value="XM_046157390.1"/>
</dbReference>
<sequence length="338" mass="37119">MCWGQRGGFVGPGFAVGRVWGAPDGEWGRAGHIHCRRPECADKNIVVVAGFTRTRARPKLDWSRWNRATNEARPALQSCPLVHHRPNQLHAESLPTGISTAGTHLRLPPTIFSHTPPARRHLPTTSPAPLRLTNNMGGGQSHLYRPDPEFHLELADHLMRGLVKAWPDDVKRIELATLAIRSPTEVSPEQLSGLIQRHTSTGAANINIAVQLLLWSMFYARSGEADHIYKTLSEIEPDKLDEIAEYAKTELIAQSTKAEIPPEQEPQGEAYSFVKQCIVKFVRELEEYASTTATTDTACLPVGDVDESSSATTAFQTPATAWSSRSGGQGVQQLKGRG</sequence>
<feature type="region of interest" description="Disordered" evidence="1">
    <location>
        <begin position="112"/>
        <end position="131"/>
    </location>
</feature>
<evidence type="ECO:0000256" key="1">
    <source>
        <dbReference type="SAM" id="MobiDB-lite"/>
    </source>
</evidence>
<dbReference type="EMBL" id="JAGTJQ010000012">
    <property type="protein sequence ID" value="KAH7016203.1"/>
    <property type="molecule type" value="Genomic_DNA"/>
</dbReference>
<evidence type="ECO:0000313" key="3">
    <source>
        <dbReference type="Proteomes" id="UP000756346"/>
    </source>
</evidence>
<name>A0A9P8XTE8_9PEZI</name>
<accession>A0A9P8XTE8</accession>
<protein>
    <submittedName>
        <fullName evidence="2">Uncharacterized protein</fullName>
    </submittedName>
</protein>
<gene>
    <name evidence="2" type="ORF">B0I36DRAFT_355042</name>
</gene>
<dbReference type="Proteomes" id="UP000756346">
    <property type="component" value="Unassembled WGS sequence"/>
</dbReference>
<reference evidence="2" key="1">
    <citation type="journal article" date="2021" name="Nat. Commun.">
        <title>Genetic determinants of endophytism in the Arabidopsis root mycobiome.</title>
        <authorList>
            <person name="Mesny F."/>
            <person name="Miyauchi S."/>
            <person name="Thiergart T."/>
            <person name="Pickel B."/>
            <person name="Atanasova L."/>
            <person name="Karlsson M."/>
            <person name="Huettel B."/>
            <person name="Barry K.W."/>
            <person name="Haridas S."/>
            <person name="Chen C."/>
            <person name="Bauer D."/>
            <person name="Andreopoulos W."/>
            <person name="Pangilinan J."/>
            <person name="LaButti K."/>
            <person name="Riley R."/>
            <person name="Lipzen A."/>
            <person name="Clum A."/>
            <person name="Drula E."/>
            <person name="Henrissat B."/>
            <person name="Kohler A."/>
            <person name="Grigoriev I.V."/>
            <person name="Martin F.M."/>
            <person name="Hacquard S."/>
        </authorList>
    </citation>
    <scope>NUCLEOTIDE SEQUENCE</scope>
    <source>
        <strain evidence="2">MPI-CAGE-CH-0230</strain>
    </source>
</reference>
<comment type="caution">
    <text evidence="2">The sequence shown here is derived from an EMBL/GenBank/DDBJ whole genome shotgun (WGS) entry which is preliminary data.</text>
</comment>
<dbReference type="GeneID" id="70186936"/>
<feature type="region of interest" description="Disordered" evidence="1">
    <location>
        <begin position="310"/>
        <end position="338"/>
    </location>
</feature>
<keyword evidence="3" id="KW-1185">Reference proteome</keyword>
<evidence type="ECO:0000313" key="2">
    <source>
        <dbReference type="EMBL" id="KAH7016203.1"/>
    </source>
</evidence>
<proteinExistence type="predicted"/>
<feature type="compositionally biased region" description="Polar residues" evidence="1">
    <location>
        <begin position="310"/>
        <end position="326"/>
    </location>
</feature>